<evidence type="ECO:0000256" key="5">
    <source>
        <dbReference type="PIRNR" id="PIRNR038994"/>
    </source>
</evidence>
<dbReference type="GO" id="GO:0008448">
    <property type="term" value="F:N-acetylglucosamine-6-phosphate deacetylase activity"/>
    <property type="evidence" value="ECO:0007669"/>
    <property type="project" value="UniProtKB-EC"/>
</dbReference>
<dbReference type="GO" id="GO:0006046">
    <property type="term" value="P:N-acetylglucosamine catabolic process"/>
    <property type="evidence" value="ECO:0007669"/>
    <property type="project" value="TreeGrafter"/>
</dbReference>
<dbReference type="Proteomes" id="UP000824105">
    <property type="component" value="Unassembled WGS sequence"/>
</dbReference>
<evidence type="ECO:0000313" key="9">
    <source>
        <dbReference type="EMBL" id="HIZ62558.1"/>
    </source>
</evidence>
<evidence type="ECO:0000256" key="7">
    <source>
        <dbReference type="PIRSR" id="PIRSR038994-3"/>
    </source>
</evidence>
<organism evidence="9 10">
    <name type="scientific">Candidatus Gemmiger avistercoris</name>
    <dbReference type="NCBI Taxonomy" id="2838606"/>
    <lineage>
        <taxon>Bacteria</taxon>
        <taxon>Bacillati</taxon>
        <taxon>Bacillota</taxon>
        <taxon>Clostridia</taxon>
        <taxon>Eubacteriales</taxon>
        <taxon>Gemmiger</taxon>
    </lineage>
</organism>
<dbReference type="EC" id="3.5.1.25" evidence="9"/>
<protein>
    <submittedName>
        <fullName evidence="9">N-acetylglucosamine-6-phosphate deacetylase</fullName>
        <ecNumber evidence="9">3.5.1.25</ecNumber>
    </submittedName>
</protein>
<dbReference type="Pfam" id="PF01979">
    <property type="entry name" value="Amidohydro_1"/>
    <property type="match status" value="1"/>
</dbReference>
<dbReference type="InterPro" id="IPR011059">
    <property type="entry name" value="Metal-dep_hydrolase_composite"/>
</dbReference>
<dbReference type="InterPro" id="IPR006680">
    <property type="entry name" value="Amidohydro-rel"/>
</dbReference>
<feature type="binding site" evidence="7">
    <location>
        <position position="195"/>
    </location>
    <ligand>
        <name>Zn(2+)</name>
        <dbReference type="ChEBI" id="CHEBI:29105"/>
    </ligand>
</feature>
<dbReference type="AlphaFoldDB" id="A0A9D2JQ16"/>
<dbReference type="GO" id="GO:0046872">
    <property type="term" value="F:metal ion binding"/>
    <property type="evidence" value="ECO:0007669"/>
    <property type="project" value="UniProtKB-KW"/>
</dbReference>
<dbReference type="PIRSF" id="PIRSF038994">
    <property type="entry name" value="NagA"/>
    <property type="match status" value="1"/>
</dbReference>
<dbReference type="PANTHER" id="PTHR11113:SF14">
    <property type="entry name" value="N-ACETYLGLUCOSAMINE-6-PHOSPHATE DEACETYLASE"/>
    <property type="match status" value="1"/>
</dbReference>
<dbReference type="Gene3D" id="2.30.40.10">
    <property type="entry name" value="Urease, subunit C, domain 1"/>
    <property type="match status" value="1"/>
</dbReference>
<evidence type="ECO:0000259" key="8">
    <source>
        <dbReference type="Pfam" id="PF01979"/>
    </source>
</evidence>
<gene>
    <name evidence="9" type="primary">nagA</name>
    <name evidence="9" type="ORF">H9724_07315</name>
</gene>
<keyword evidence="4 5" id="KW-0119">Carbohydrate metabolism</keyword>
<evidence type="ECO:0000256" key="3">
    <source>
        <dbReference type="ARBA" id="ARBA00022801"/>
    </source>
</evidence>
<dbReference type="PANTHER" id="PTHR11113">
    <property type="entry name" value="N-ACETYLGLUCOSAMINE-6-PHOSPHATE DEACETYLASE"/>
    <property type="match status" value="1"/>
</dbReference>
<reference evidence="9" key="2">
    <citation type="submission" date="2021-04" db="EMBL/GenBank/DDBJ databases">
        <authorList>
            <person name="Gilroy R."/>
        </authorList>
    </citation>
    <scope>NUCLEOTIDE SEQUENCE</scope>
    <source>
        <strain evidence="9">CHK188-11489</strain>
    </source>
</reference>
<evidence type="ECO:0000256" key="1">
    <source>
        <dbReference type="ARBA" id="ARBA00010716"/>
    </source>
</evidence>
<evidence type="ECO:0000256" key="4">
    <source>
        <dbReference type="ARBA" id="ARBA00023277"/>
    </source>
</evidence>
<dbReference type="SUPFAM" id="SSF51338">
    <property type="entry name" value="Composite domain of metallo-dependent hydrolases"/>
    <property type="match status" value="1"/>
</dbReference>
<feature type="binding site" evidence="7">
    <location>
        <position position="130"/>
    </location>
    <ligand>
        <name>Zn(2+)</name>
        <dbReference type="ChEBI" id="CHEBI:29105"/>
    </ligand>
</feature>
<dbReference type="CDD" id="cd00854">
    <property type="entry name" value="NagA"/>
    <property type="match status" value="1"/>
</dbReference>
<comment type="similarity">
    <text evidence="1 5">Belongs to the metallo-dependent hydrolases superfamily. NagA family.</text>
</comment>
<feature type="active site" description="Proton donor/acceptor" evidence="6">
    <location>
        <position position="273"/>
    </location>
</feature>
<dbReference type="EMBL" id="DXBF01000061">
    <property type="protein sequence ID" value="HIZ62558.1"/>
    <property type="molecule type" value="Genomic_DNA"/>
</dbReference>
<dbReference type="Gene3D" id="3.20.20.140">
    <property type="entry name" value="Metal-dependent hydrolases"/>
    <property type="match status" value="1"/>
</dbReference>
<keyword evidence="3 5" id="KW-0378">Hydrolase</keyword>
<evidence type="ECO:0000256" key="2">
    <source>
        <dbReference type="ARBA" id="ARBA00022723"/>
    </source>
</evidence>
<evidence type="ECO:0000256" key="6">
    <source>
        <dbReference type="PIRSR" id="PIRSR038994-1"/>
    </source>
</evidence>
<comment type="caution">
    <text evidence="9">The sequence shown here is derived from an EMBL/GenBank/DDBJ whole genome shotgun (WGS) entry which is preliminary data.</text>
</comment>
<feature type="domain" description="Amidohydrolase-related" evidence="8">
    <location>
        <begin position="52"/>
        <end position="378"/>
    </location>
</feature>
<sequence>MADVLFQNARVYRDHAFETADVLVCGGVIDGVGAHLTAPEGCPVVDLGGRVLAPGFLDLHTHGGDGIDVNAATAEDLARIGAFFARHGTTGWQCSILTDTEEQTLWCIGQAKQAMAAPVTGARLLGIHLEGPFLSTEYKGAMPESLLRKGDAALFRRYQKAAGGAIHYITVSPEVEGVNEMIAEIAGEVTVAIGHSGADYDTACRAIANGAKVCTHTFNAMGLFHQHRPGMMGAVLEHDIYCEAICDGRHLHPGTVRMLLACKGWDKVVAITDSIQAAGLPDGHYKLGVNDVVVVDGDAKLASNGVRAGSTLSQDTALRNIMAFTGHGAEDVLPLLSENPARLLGIFDHKGSIDPGKDADLVVLDDGWQVCRTIVGGVTVYQAE</sequence>
<dbReference type="SUPFAM" id="SSF51556">
    <property type="entry name" value="Metallo-dependent hydrolases"/>
    <property type="match status" value="1"/>
</dbReference>
<evidence type="ECO:0000313" key="10">
    <source>
        <dbReference type="Proteomes" id="UP000824105"/>
    </source>
</evidence>
<dbReference type="NCBIfam" id="TIGR00221">
    <property type="entry name" value="nagA"/>
    <property type="match status" value="1"/>
</dbReference>
<comment type="cofactor">
    <cofactor evidence="7">
        <name>a divalent metal cation</name>
        <dbReference type="ChEBI" id="CHEBI:60240"/>
    </cofactor>
    <text evidence="7">Binds 1 divalent metal cation per subunit.</text>
</comment>
<reference evidence="9" key="1">
    <citation type="journal article" date="2021" name="PeerJ">
        <title>Extensive microbial diversity within the chicken gut microbiome revealed by metagenomics and culture.</title>
        <authorList>
            <person name="Gilroy R."/>
            <person name="Ravi A."/>
            <person name="Getino M."/>
            <person name="Pursley I."/>
            <person name="Horton D.L."/>
            <person name="Alikhan N.F."/>
            <person name="Baker D."/>
            <person name="Gharbi K."/>
            <person name="Hall N."/>
            <person name="Watson M."/>
            <person name="Adriaenssens E.M."/>
            <person name="Foster-Nyarko E."/>
            <person name="Jarju S."/>
            <person name="Secka A."/>
            <person name="Antonio M."/>
            <person name="Oren A."/>
            <person name="Chaudhuri R.R."/>
            <person name="La Ragione R."/>
            <person name="Hildebrand F."/>
            <person name="Pallen M.J."/>
        </authorList>
    </citation>
    <scope>NUCLEOTIDE SEQUENCE</scope>
    <source>
        <strain evidence="9">CHK188-11489</strain>
    </source>
</reference>
<keyword evidence="2 7" id="KW-0479">Metal-binding</keyword>
<proteinExistence type="inferred from homology"/>
<accession>A0A9D2JQ16</accession>
<dbReference type="InterPro" id="IPR032466">
    <property type="entry name" value="Metal_Hydrolase"/>
</dbReference>
<dbReference type="InterPro" id="IPR003764">
    <property type="entry name" value="GlcNAc_6-P_deAcase"/>
</dbReference>
<name>A0A9D2JQ16_9FIRM</name>
<feature type="binding site" evidence="7">
    <location>
        <position position="216"/>
    </location>
    <ligand>
        <name>Zn(2+)</name>
        <dbReference type="ChEBI" id="CHEBI:29105"/>
    </ligand>
</feature>